<dbReference type="InterPro" id="IPR051449">
    <property type="entry name" value="ABC-2_transporter_component"/>
</dbReference>
<dbReference type="PROSITE" id="PS51012">
    <property type="entry name" value="ABC_TM2"/>
    <property type="match status" value="1"/>
</dbReference>
<evidence type="ECO:0000313" key="11">
    <source>
        <dbReference type="Proteomes" id="UP000198666"/>
    </source>
</evidence>
<keyword evidence="5 8" id="KW-0812">Transmembrane</keyword>
<organism evidence="10 11">
    <name type="scientific">Terribacillus halophilus</name>
    <dbReference type="NCBI Taxonomy" id="361279"/>
    <lineage>
        <taxon>Bacteria</taxon>
        <taxon>Bacillati</taxon>
        <taxon>Bacillota</taxon>
        <taxon>Bacilli</taxon>
        <taxon>Bacillales</taxon>
        <taxon>Bacillaceae</taxon>
        <taxon>Terribacillus</taxon>
    </lineage>
</organism>
<keyword evidence="4" id="KW-1003">Cell membrane</keyword>
<evidence type="ECO:0000256" key="8">
    <source>
        <dbReference type="SAM" id="Phobius"/>
    </source>
</evidence>
<evidence type="ECO:0000259" key="9">
    <source>
        <dbReference type="PROSITE" id="PS51012"/>
    </source>
</evidence>
<feature type="transmembrane region" description="Helical" evidence="8">
    <location>
        <begin position="312"/>
        <end position="330"/>
    </location>
</feature>
<dbReference type="GO" id="GO:0140359">
    <property type="term" value="F:ABC-type transporter activity"/>
    <property type="evidence" value="ECO:0007669"/>
    <property type="project" value="InterPro"/>
</dbReference>
<feature type="transmembrane region" description="Helical" evidence="8">
    <location>
        <begin position="223"/>
        <end position="245"/>
    </location>
</feature>
<accession>A0A1G6JCT4</accession>
<dbReference type="InterPro" id="IPR013525">
    <property type="entry name" value="ABC2_TM"/>
</dbReference>
<name>A0A1G6JCT4_9BACI</name>
<dbReference type="InterPro" id="IPR047817">
    <property type="entry name" value="ABC2_TM_bact-type"/>
</dbReference>
<evidence type="ECO:0000256" key="5">
    <source>
        <dbReference type="ARBA" id="ARBA00022692"/>
    </source>
</evidence>
<feature type="domain" description="ABC transmembrane type-2" evidence="9">
    <location>
        <begin position="102"/>
        <end position="333"/>
    </location>
</feature>
<dbReference type="OrthoDB" id="9776218at2"/>
<evidence type="ECO:0000256" key="1">
    <source>
        <dbReference type="ARBA" id="ARBA00004651"/>
    </source>
</evidence>
<comment type="subcellular location">
    <subcellularLocation>
        <location evidence="1">Cell membrane</location>
        <topology evidence="1">Multi-pass membrane protein</topology>
    </subcellularLocation>
</comment>
<evidence type="ECO:0000256" key="2">
    <source>
        <dbReference type="ARBA" id="ARBA00007783"/>
    </source>
</evidence>
<evidence type="ECO:0000256" key="4">
    <source>
        <dbReference type="ARBA" id="ARBA00022475"/>
    </source>
</evidence>
<dbReference type="RefSeq" id="WP_093725711.1">
    <property type="nucleotide sequence ID" value="NZ_FMZB01000001.1"/>
</dbReference>
<comment type="similarity">
    <text evidence="2">Belongs to the ABC-2 integral membrane protein family.</text>
</comment>
<evidence type="ECO:0000256" key="7">
    <source>
        <dbReference type="ARBA" id="ARBA00023136"/>
    </source>
</evidence>
<dbReference type="PANTHER" id="PTHR30294:SF38">
    <property type="entry name" value="TRANSPORT PERMEASE PROTEIN"/>
    <property type="match status" value="1"/>
</dbReference>
<feature type="transmembrane region" description="Helical" evidence="8">
    <location>
        <begin position="185"/>
        <end position="211"/>
    </location>
</feature>
<evidence type="ECO:0000313" key="10">
    <source>
        <dbReference type="EMBL" id="SDC16500.1"/>
    </source>
</evidence>
<keyword evidence="7 8" id="KW-0472">Membrane</keyword>
<reference evidence="11" key="1">
    <citation type="submission" date="2016-10" db="EMBL/GenBank/DDBJ databases">
        <authorList>
            <person name="Varghese N."/>
            <person name="Submissions S."/>
        </authorList>
    </citation>
    <scope>NUCLEOTIDE SEQUENCE [LARGE SCALE GENOMIC DNA]</scope>
    <source>
        <strain evidence="11">DSM 21620</strain>
    </source>
</reference>
<dbReference type="STRING" id="361279.SAMN05421663_101551"/>
<evidence type="ECO:0000256" key="6">
    <source>
        <dbReference type="ARBA" id="ARBA00022989"/>
    </source>
</evidence>
<gene>
    <name evidence="10" type="ORF">SAMN05421663_101551</name>
</gene>
<feature type="transmembrane region" description="Helical" evidence="8">
    <location>
        <begin position="252"/>
        <end position="270"/>
    </location>
</feature>
<dbReference type="EMBL" id="FMZB01000001">
    <property type="protein sequence ID" value="SDC16500.1"/>
    <property type="molecule type" value="Genomic_DNA"/>
</dbReference>
<keyword evidence="6 8" id="KW-1133">Transmembrane helix</keyword>
<keyword evidence="3" id="KW-0813">Transport</keyword>
<sequence>MRSFMIAKRIGMQLFRDKRTLMMMFAAPMLVLFLLYSALNAGSAEIRIGTVGDGSFKTEGWENYSSKATALAQMKEGNLDAFVFPEGNAYEIIIEGTENAKRNAAYHIITDKLEQQNETDNQKIPVHTEYMYGGENLSAFEEVGPALMGFFIFLYVFITSGVSFLRERTFGTLERSLATSIRRSYMLIGYFLGYLPFVACQAFIIEVFAIYVLDVPLEGDLLLLTIVSLIIACIALALGLLLSVFAKNEFQLIQFIPILLVPQILFSGLFDLAGGEQWVKAVANIMPLSFATHALNAIMLRGEDIDWIWSDLLKLCGFFVLFIFANSIMLRKERPY</sequence>
<dbReference type="GO" id="GO:0005886">
    <property type="term" value="C:plasma membrane"/>
    <property type="evidence" value="ECO:0007669"/>
    <property type="project" value="UniProtKB-SubCell"/>
</dbReference>
<dbReference type="AlphaFoldDB" id="A0A1G6JCT4"/>
<feature type="transmembrane region" description="Helical" evidence="8">
    <location>
        <begin position="146"/>
        <end position="165"/>
    </location>
</feature>
<proteinExistence type="inferred from homology"/>
<dbReference type="Proteomes" id="UP000198666">
    <property type="component" value="Unassembled WGS sequence"/>
</dbReference>
<dbReference type="PANTHER" id="PTHR30294">
    <property type="entry name" value="MEMBRANE COMPONENT OF ABC TRANSPORTER YHHJ-RELATED"/>
    <property type="match status" value="1"/>
</dbReference>
<dbReference type="Pfam" id="PF12698">
    <property type="entry name" value="ABC2_membrane_3"/>
    <property type="match status" value="1"/>
</dbReference>
<keyword evidence="11" id="KW-1185">Reference proteome</keyword>
<evidence type="ECO:0000256" key="3">
    <source>
        <dbReference type="ARBA" id="ARBA00022448"/>
    </source>
</evidence>
<protein>
    <submittedName>
        <fullName evidence="10">ABC-2 type transport system permease protein</fullName>
    </submittedName>
</protein>